<dbReference type="InterPro" id="IPR016032">
    <property type="entry name" value="Sig_transdc_resp-reg_C-effctor"/>
</dbReference>
<dbReference type="SMART" id="SM00421">
    <property type="entry name" value="HTH_LUXR"/>
    <property type="match status" value="1"/>
</dbReference>
<keyword evidence="7" id="KW-1185">Reference proteome</keyword>
<dbReference type="InterPro" id="IPR036388">
    <property type="entry name" value="WH-like_DNA-bd_sf"/>
</dbReference>
<organism evidence="6 7">
    <name type="scientific">Nocardia stercoris</name>
    <dbReference type="NCBI Taxonomy" id="2483361"/>
    <lineage>
        <taxon>Bacteria</taxon>
        <taxon>Bacillati</taxon>
        <taxon>Actinomycetota</taxon>
        <taxon>Actinomycetes</taxon>
        <taxon>Mycobacteriales</taxon>
        <taxon>Nocardiaceae</taxon>
        <taxon>Nocardia</taxon>
    </lineage>
</organism>
<keyword evidence="3" id="KW-0804">Transcription</keyword>
<dbReference type="Proteomes" id="UP000279275">
    <property type="component" value="Unassembled WGS sequence"/>
</dbReference>
<keyword evidence="1" id="KW-0805">Transcription regulation</keyword>
<dbReference type="InterPro" id="IPR000792">
    <property type="entry name" value="Tscrpt_reg_LuxR_C"/>
</dbReference>
<evidence type="ECO:0000256" key="2">
    <source>
        <dbReference type="ARBA" id="ARBA00023125"/>
    </source>
</evidence>
<dbReference type="PROSITE" id="PS00622">
    <property type="entry name" value="HTH_LUXR_1"/>
    <property type="match status" value="1"/>
</dbReference>
<evidence type="ECO:0000313" key="6">
    <source>
        <dbReference type="EMBL" id="RMI28800.1"/>
    </source>
</evidence>
<dbReference type="Gene3D" id="3.30.450.40">
    <property type="match status" value="1"/>
</dbReference>
<evidence type="ECO:0000256" key="1">
    <source>
        <dbReference type="ARBA" id="ARBA00023015"/>
    </source>
</evidence>
<dbReference type="PANTHER" id="PTHR44688:SF16">
    <property type="entry name" value="DNA-BINDING TRANSCRIPTIONAL ACTIVATOR DEVR_DOSR"/>
    <property type="match status" value="1"/>
</dbReference>
<comment type="caution">
    <text evidence="6">The sequence shown here is derived from an EMBL/GenBank/DDBJ whole genome shotgun (WGS) entry which is preliminary data.</text>
</comment>
<dbReference type="GO" id="GO:0003677">
    <property type="term" value="F:DNA binding"/>
    <property type="evidence" value="ECO:0007669"/>
    <property type="project" value="UniProtKB-KW"/>
</dbReference>
<dbReference type="SUPFAM" id="SSF46894">
    <property type="entry name" value="C-terminal effector domain of the bipartite response regulators"/>
    <property type="match status" value="1"/>
</dbReference>
<sequence>MIGLPISVVMVWAISSCRSPRAALIGASAAMRSATVRCGHGPWSNACRAAATARSTSGAAAAATVATTCSVYGDTTSMVSDVAGSSHRPPMNSFVTLSCQTMISLLAHTAVPGDGSTSRRRSHSQPGRPTGNPRRSAGAAGSPYCGPAHSPAASRAGRIRLRLSADTETPSRREATVRFDIIFSVGRRCGVDEPIGAPRRELDLGTGLGELLRELAADATALLDREFPAADPAWARTADALLRQLWDETLTELIRAAPDRIAVLTALLDRIRSAEHRIADLRARTGTDLLRGVRQALGRLHDATSVDELLTRAPEELSTLGFGRTLVSTVDESVWNLHTMHVVGNPRLAAEMVAAGRSSPRRLDGTLVESDVVARARPGLVFDVQRNPRVDRQLVRISQASSYAIAPLVVRDTVIGLVHGDCYPYRDVDATDRAVLDLFGEGLGHAVARLRVLDGLADLRRGMERLSIDANIAVPQPVPVSAPTHPLLSAREAEVAELLAAGEPNRLIARTLSISEGTVKTHVTHILRKLGAANRAEAVAYWLRQANGSRIR</sequence>
<dbReference type="CDD" id="cd06170">
    <property type="entry name" value="LuxR_C_like"/>
    <property type="match status" value="1"/>
</dbReference>
<dbReference type="GO" id="GO:0006355">
    <property type="term" value="P:regulation of DNA-templated transcription"/>
    <property type="evidence" value="ECO:0007669"/>
    <property type="project" value="InterPro"/>
</dbReference>
<dbReference type="EMBL" id="RFFH01000018">
    <property type="protein sequence ID" value="RMI28800.1"/>
    <property type="molecule type" value="Genomic_DNA"/>
</dbReference>
<dbReference type="Gene3D" id="1.10.10.10">
    <property type="entry name" value="Winged helix-like DNA-binding domain superfamily/Winged helix DNA-binding domain"/>
    <property type="match status" value="1"/>
</dbReference>
<evidence type="ECO:0000256" key="3">
    <source>
        <dbReference type="ARBA" id="ARBA00023163"/>
    </source>
</evidence>
<accession>A0A3M2KWG8</accession>
<dbReference type="InterPro" id="IPR029016">
    <property type="entry name" value="GAF-like_dom_sf"/>
</dbReference>
<reference evidence="6 7" key="1">
    <citation type="submission" date="2018-10" db="EMBL/GenBank/DDBJ databases">
        <title>Isolation from cow dung.</title>
        <authorList>
            <person name="Ling L."/>
        </authorList>
    </citation>
    <scope>NUCLEOTIDE SEQUENCE [LARGE SCALE GENOMIC DNA]</scope>
    <source>
        <strain evidence="6 7">NEAU-LL90</strain>
    </source>
</reference>
<evidence type="ECO:0000313" key="7">
    <source>
        <dbReference type="Proteomes" id="UP000279275"/>
    </source>
</evidence>
<evidence type="ECO:0000259" key="5">
    <source>
        <dbReference type="PROSITE" id="PS50043"/>
    </source>
</evidence>
<dbReference type="PRINTS" id="PR00038">
    <property type="entry name" value="HTHLUXR"/>
</dbReference>
<feature type="region of interest" description="Disordered" evidence="4">
    <location>
        <begin position="110"/>
        <end position="157"/>
    </location>
</feature>
<evidence type="ECO:0000256" key="4">
    <source>
        <dbReference type="SAM" id="MobiDB-lite"/>
    </source>
</evidence>
<dbReference type="AlphaFoldDB" id="A0A3M2KWG8"/>
<keyword evidence="2" id="KW-0238">DNA-binding</keyword>
<protein>
    <recommendedName>
        <fullName evidence="5">HTH luxR-type domain-containing protein</fullName>
    </recommendedName>
</protein>
<proteinExistence type="predicted"/>
<dbReference type="Pfam" id="PF00196">
    <property type="entry name" value="GerE"/>
    <property type="match status" value="1"/>
</dbReference>
<dbReference type="PANTHER" id="PTHR44688">
    <property type="entry name" value="DNA-BINDING TRANSCRIPTIONAL ACTIVATOR DEVR_DOSR"/>
    <property type="match status" value="1"/>
</dbReference>
<name>A0A3M2KWG8_9NOCA</name>
<dbReference type="SUPFAM" id="SSF55781">
    <property type="entry name" value="GAF domain-like"/>
    <property type="match status" value="1"/>
</dbReference>
<dbReference type="PROSITE" id="PS50043">
    <property type="entry name" value="HTH_LUXR_2"/>
    <property type="match status" value="1"/>
</dbReference>
<feature type="domain" description="HTH luxR-type" evidence="5">
    <location>
        <begin position="481"/>
        <end position="546"/>
    </location>
</feature>
<gene>
    <name evidence="6" type="ORF">EBN03_28375</name>
</gene>